<dbReference type="CDD" id="cd00093">
    <property type="entry name" value="HTH_XRE"/>
    <property type="match status" value="1"/>
</dbReference>
<dbReference type="SUPFAM" id="SSF47413">
    <property type="entry name" value="lambda repressor-like DNA-binding domains"/>
    <property type="match status" value="1"/>
</dbReference>
<dbReference type="AlphaFoldDB" id="A0A517S8I7"/>
<dbReference type="EMBL" id="CP036271">
    <property type="protein sequence ID" value="QDT52430.1"/>
    <property type="molecule type" value="Genomic_DNA"/>
</dbReference>
<dbReference type="InParanoid" id="A0A517S8I7"/>
<accession>A0A517S8I7</accession>
<feature type="domain" description="HTH cro/C1-type" evidence="1">
    <location>
        <begin position="34"/>
        <end position="88"/>
    </location>
</feature>
<dbReference type="GO" id="GO:0003677">
    <property type="term" value="F:DNA binding"/>
    <property type="evidence" value="ECO:0007669"/>
    <property type="project" value="InterPro"/>
</dbReference>
<dbReference type="Gene3D" id="1.10.260.40">
    <property type="entry name" value="lambda repressor-like DNA-binding domains"/>
    <property type="match status" value="1"/>
</dbReference>
<keyword evidence="3" id="KW-1185">Reference proteome</keyword>
<evidence type="ECO:0000259" key="1">
    <source>
        <dbReference type="PROSITE" id="PS50943"/>
    </source>
</evidence>
<dbReference type="KEGG" id="ccos:Pan44_04410"/>
<dbReference type="InterPro" id="IPR010982">
    <property type="entry name" value="Lambda_DNA-bd_dom_sf"/>
</dbReference>
<evidence type="ECO:0000313" key="2">
    <source>
        <dbReference type="EMBL" id="QDT52430.1"/>
    </source>
</evidence>
<gene>
    <name evidence="2" type="ORF">Pan44_04410</name>
</gene>
<dbReference type="InterPro" id="IPR001387">
    <property type="entry name" value="Cro/C1-type_HTH"/>
</dbReference>
<organism evidence="2 3">
    <name type="scientific">Caulifigura coniformis</name>
    <dbReference type="NCBI Taxonomy" id="2527983"/>
    <lineage>
        <taxon>Bacteria</taxon>
        <taxon>Pseudomonadati</taxon>
        <taxon>Planctomycetota</taxon>
        <taxon>Planctomycetia</taxon>
        <taxon>Planctomycetales</taxon>
        <taxon>Planctomycetaceae</taxon>
        <taxon>Caulifigura</taxon>
    </lineage>
</organism>
<reference evidence="2 3" key="1">
    <citation type="submission" date="2019-02" db="EMBL/GenBank/DDBJ databases">
        <title>Deep-cultivation of Planctomycetes and their phenomic and genomic characterization uncovers novel biology.</title>
        <authorList>
            <person name="Wiegand S."/>
            <person name="Jogler M."/>
            <person name="Boedeker C."/>
            <person name="Pinto D."/>
            <person name="Vollmers J."/>
            <person name="Rivas-Marin E."/>
            <person name="Kohn T."/>
            <person name="Peeters S.H."/>
            <person name="Heuer A."/>
            <person name="Rast P."/>
            <person name="Oberbeckmann S."/>
            <person name="Bunk B."/>
            <person name="Jeske O."/>
            <person name="Meyerdierks A."/>
            <person name="Storesund J.E."/>
            <person name="Kallscheuer N."/>
            <person name="Luecker S."/>
            <person name="Lage O.M."/>
            <person name="Pohl T."/>
            <person name="Merkel B.J."/>
            <person name="Hornburger P."/>
            <person name="Mueller R.-W."/>
            <person name="Bruemmer F."/>
            <person name="Labrenz M."/>
            <person name="Spormann A.M."/>
            <person name="Op den Camp H."/>
            <person name="Overmann J."/>
            <person name="Amann R."/>
            <person name="Jetten M.S.M."/>
            <person name="Mascher T."/>
            <person name="Medema M.H."/>
            <person name="Devos D.P."/>
            <person name="Kaster A.-K."/>
            <person name="Ovreas L."/>
            <person name="Rohde M."/>
            <person name="Galperin M.Y."/>
            <person name="Jogler C."/>
        </authorList>
    </citation>
    <scope>NUCLEOTIDE SEQUENCE [LARGE SCALE GENOMIC DNA]</scope>
    <source>
        <strain evidence="2 3">Pan44</strain>
    </source>
</reference>
<protein>
    <recommendedName>
        <fullName evidence="1">HTH cro/C1-type domain-containing protein</fullName>
    </recommendedName>
</protein>
<evidence type="ECO:0000313" key="3">
    <source>
        <dbReference type="Proteomes" id="UP000315700"/>
    </source>
</evidence>
<dbReference type="Pfam" id="PF13443">
    <property type="entry name" value="HTH_26"/>
    <property type="match status" value="1"/>
</dbReference>
<dbReference type="Proteomes" id="UP000315700">
    <property type="component" value="Chromosome"/>
</dbReference>
<dbReference type="RefSeq" id="WP_145026771.1">
    <property type="nucleotide sequence ID" value="NZ_CP036271.1"/>
</dbReference>
<proteinExistence type="predicted"/>
<name>A0A517S8I7_9PLAN</name>
<sequence>MDATWVEKRTEENNDLVEFQREYTVLEATELICKLMAEKNVKRSELASLLGKSKGYISQLLDGETNMTLATLSDVFTALGACLRFGYVPLTAETEHSVENEPPRAVSWVGGECAWRGAEVQILGSGVQLTSPALWEAIFAPLNYSAA</sequence>
<dbReference type="PROSITE" id="PS50943">
    <property type="entry name" value="HTH_CROC1"/>
    <property type="match status" value="1"/>
</dbReference>
<dbReference type="OrthoDB" id="770730at2"/>